<dbReference type="Proteomes" id="UP000603715">
    <property type="component" value="Unassembled WGS sequence"/>
</dbReference>
<dbReference type="RefSeq" id="WP_191180928.1">
    <property type="nucleotide sequence ID" value="NZ_JACXXP010000033.1"/>
</dbReference>
<dbReference type="AlphaFoldDB" id="A0A9Q3UUL7"/>
<evidence type="ECO:0000256" key="1">
    <source>
        <dbReference type="SAM" id="SignalP"/>
    </source>
</evidence>
<reference evidence="4" key="2">
    <citation type="submission" date="2023-07" db="EMBL/GenBank/DDBJ databases">
        <title>Description of novel Chryseobacterium sp. strain C-2.</title>
        <authorList>
            <person name="Saticioglu I.B."/>
        </authorList>
    </citation>
    <scope>NUCLEOTIDE SEQUENCE [LARGE SCALE GENOMIC DNA]</scope>
    <source>
        <strain evidence="4">C-2</strain>
    </source>
</reference>
<gene>
    <name evidence="2" type="ORF">IEW27_18180</name>
    <name evidence="3" type="ORF">LNP80_07060</name>
</gene>
<reference evidence="3" key="1">
    <citation type="submission" date="2021-11" db="EMBL/GenBank/DDBJ databases">
        <title>Description of novel Chryseobacterium species.</title>
        <authorList>
            <person name="Saticioglu I.B."/>
            <person name="Ay H."/>
            <person name="Altun S."/>
            <person name="Duman M."/>
        </authorList>
    </citation>
    <scope>NUCLEOTIDE SEQUENCE</scope>
    <source>
        <strain evidence="3">C-39</strain>
    </source>
</reference>
<sequence length="270" mass="30133">MIVNNKKILIVVVMALSLNLFSQNNETNKTKETIEANKNSWHFKLEANLMLPKAHGKTGVANYPNLDIDQKASDIYHHISYGGMYTFEASNDKWVIATDFIYSSLDASAKETMLVRKGKVNADQFITDVSVLRKITPWLDAGVGGTTVHVKAGFDAAVVNPFIGQVITLDRSISRTWVEPMIIARTTSSSDRKFMYTVRGGVGGFGIGSKFSWQAEAYAGYRFSEFFYASLGYRALSFNYKNGNNENAFLYDMTISGPTLKLGFNMDKLF</sequence>
<proteinExistence type="predicted"/>
<keyword evidence="4" id="KW-1185">Reference proteome</keyword>
<keyword evidence="1" id="KW-0732">Signal</keyword>
<dbReference type="EMBL" id="JAJJML010000001">
    <property type="protein sequence ID" value="MCC9034020.1"/>
    <property type="molecule type" value="Genomic_DNA"/>
</dbReference>
<reference evidence="2" key="3">
    <citation type="submission" date="2024-05" db="EMBL/GenBank/DDBJ databases">
        <title>Description of novel Chryseobacterium sp. strain C-2.</title>
        <authorList>
            <person name="Saticioglu I.B."/>
        </authorList>
    </citation>
    <scope>NUCLEOTIDE SEQUENCE</scope>
    <source>
        <strain evidence="2">C-2</strain>
    </source>
</reference>
<feature type="chain" id="PRO_5040150993" description="Outer membrane protein beta-barrel domain-containing protein" evidence="1">
    <location>
        <begin position="23"/>
        <end position="270"/>
    </location>
</feature>
<organism evidence="3 5">
    <name type="scientific">Chryseobacterium muglaense</name>
    <dbReference type="NCBI Taxonomy" id="2893752"/>
    <lineage>
        <taxon>Bacteria</taxon>
        <taxon>Pseudomonadati</taxon>
        <taxon>Bacteroidota</taxon>
        <taxon>Flavobacteriia</taxon>
        <taxon>Flavobacteriales</taxon>
        <taxon>Weeksellaceae</taxon>
        <taxon>Chryseobacterium group</taxon>
        <taxon>Chryseobacterium</taxon>
    </lineage>
</organism>
<evidence type="ECO:0000313" key="3">
    <source>
        <dbReference type="EMBL" id="MCC9034020.1"/>
    </source>
</evidence>
<comment type="caution">
    <text evidence="3">The sequence shown here is derived from an EMBL/GenBank/DDBJ whole genome shotgun (WGS) entry which is preliminary data.</text>
</comment>
<evidence type="ECO:0008006" key="6">
    <source>
        <dbReference type="Google" id="ProtNLM"/>
    </source>
</evidence>
<dbReference type="Proteomes" id="UP001107960">
    <property type="component" value="Unassembled WGS sequence"/>
</dbReference>
<evidence type="ECO:0000313" key="2">
    <source>
        <dbReference type="EMBL" id="MBD3906515.1"/>
    </source>
</evidence>
<name>A0A9Q3UUL7_9FLAO</name>
<evidence type="ECO:0000313" key="5">
    <source>
        <dbReference type="Proteomes" id="UP001107960"/>
    </source>
</evidence>
<dbReference type="EMBL" id="JACXXP010000033">
    <property type="protein sequence ID" value="MBD3906515.1"/>
    <property type="molecule type" value="Genomic_DNA"/>
</dbReference>
<protein>
    <recommendedName>
        <fullName evidence="6">Outer membrane protein beta-barrel domain-containing protein</fullName>
    </recommendedName>
</protein>
<accession>A0A9Q3UUL7</accession>
<evidence type="ECO:0000313" key="4">
    <source>
        <dbReference type="Proteomes" id="UP000603715"/>
    </source>
</evidence>
<feature type="signal peptide" evidence="1">
    <location>
        <begin position="1"/>
        <end position="22"/>
    </location>
</feature>